<keyword evidence="2 3" id="KW-0479">Metal-binding</keyword>
<evidence type="ECO:0000256" key="2">
    <source>
        <dbReference type="HAMAP-Rule" id="MF_01554"/>
    </source>
</evidence>
<evidence type="ECO:0000256" key="3">
    <source>
        <dbReference type="RuleBase" id="RU004326"/>
    </source>
</evidence>
<feature type="binding site" evidence="2">
    <location>
        <position position="244"/>
    </location>
    <ligand>
        <name>Mg(2+)</name>
        <dbReference type="ChEBI" id="CHEBI:18420"/>
    </ligand>
</feature>
<proteinExistence type="inferred from homology"/>
<comment type="similarity">
    <text evidence="2 3">Belongs to the phosphohexose mutase family.</text>
</comment>
<evidence type="ECO:0000259" key="7">
    <source>
        <dbReference type="Pfam" id="PF02879"/>
    </source>
</evidence>
<keyword evidence="2 4" id="KW-0413">Isomerase</keyword>
<reference evidence="9 10" key="1">
    <citation type="journal article" date="2021" name="Sci. Rep.">
        <title>Phenotypic and genomic hallmarks of a novel, potentially pathogenic rapidly growing Mycobacterium species related to the Mycobacterium fortuitum complex.</title>
        <authorList>
            <person name="Gharbi R."/>
            <person name="Khanna V."/>
            <person name="Frigui W."/>
            <person name="Mhenni B."/>
            <person name="Brosch R."/>
            <person name="Mardassi H."/>
        </authorList>
    </citation>
    <scope>NUCLEOTIDE SEQUENCE [LARGE SCALE GENOMIC DNA]</scope>
    <source>
        <strain evidence="9 10">TNTM28</strain>
    </source>
</reference>
<dbReference type="Pfam" id="PF02880">
    <property type="entry name" value="PGM_PMM_III"/>
    <property type="match status" value="1"/>
</dbReference>
<dbReference type="EMBL" id="VOMB01000010">
    <property type="protein sequence ID" value="MBU9763792.1"/>
    <property type="molecule type" value="Genomic_DNA"/>
</dbReference>
<dbReference type="Pfam" id="PF02878">
    <property type="entry name" value="PGM_PMM_I"/>
    <property type="match status" value="1"/>
</dbReference>
<evidence type="ECO:0000313" key="9">
    <source>
        <dbReference type="EMBL" id="MBU9763792.1"/>
    </source>
</evidence>
<feature type="domain" description="Alpha-D-phosphohexomutase C-terminal" evidence="5">
    <location>
        <begin position="373"/>
        <end position="439"/>
    </location>
</feature>
<feature type="modified residue" description="Phosphoserine" evidence="2">
    <location>
        <position position="102"/>
    </location>
</feature>
<dbReference type="InterPro" id="IPR050060">
    <property type="entry name" value="Phosphoglucosamine_mutase"/>
</dbReference>
<name>A0ABS6KJN9_9MYCO</name>
<accession>A0ABS6KJN9</accession>
<feature type="active site" description="Phosphoserine intermediate" evidence="2">
    <location>
        <position position="102"/>
    </location>
</feature>
<dbReference type="Pfam" id="PF02879">
    <property type="entry name" value="PGM_PMM_II"/>
    <property type="match status" value="1"/>
</dbReference>
<dbReference type="GO" id="GO:0008966">
    <property type="term" value="F:phosphoglucosamine mutase activity"/>
    <property type="evidence" value="ECO:0007669"/>
    <property type="project" value="UniProtKB-EC"/>
</dbReference>
<keyword evidence="2 3" id="KW-0460">Magnesium</keyword>
<dbReference type="Proteomes" id="UP000812982">
    <property type="component" value="Unassembled WGS sequence"/>
</dbReference>
<dbReference type="InterPro" id="IPR005845">
    <property type="entry name" value="A-D-PHexomutase_a/b/a-II"/>
</dbReference>
<dbReference type="InterPro" id="IPR005843">
    <property type="entry name" value="A-D-PHexomutase_C"/>
</dbReference>
<organism evidence="9 10">
    <name type="scientific">[Mycobacterium] fortunisiensis</name>
    <dbReference type="NCBI Taxonomy" id="2600579"/>
    <lineage>
        <taxon>Bacteria</taxon>
        <taxon>Bacillati</taxon>
        <taxon>Actinomycetota</taxon>
        <taxon>Actinomycetes</taxon>
        <taxon>Mycobacteriales</taxon>
        <taxon>Mycobacteriaceae</taxon>
        <taxon>Mycolicibacterium</taxon>
    </lineage>
</organism>
<feature type="binding site" description="via phosphate group" evidence="2">
    <location>
        <position position="102"/>
    </location>
    <ligand>
        <name>Mg(2+)</name>
        <dbReference type="ChEBI" id="CHEBI:18420"/>
    </ligand>
</feature>
<dbReference type="NCBIfam" id="TIGR01455">
    <property type="entry name" value="glmM"/>
    <property type="match status" value="1"/>
</dbReference>
<feature type="domain" description="Alpha-D-phosphohexomutase alpha/beta/alpha" evidence="8">
    <location>
        <begin position="257"/>
        <end position="365"/>
    </location>
</feature>
<feature type="domain" description="Alpha-D-phosphohexomutase alpha/beta/alpha" evidence="6">
    <location>
        <begin position="3"/>
        <end position="135"/>
    </location>
</feature>
<dbReference type="PANTHER" id="PTHR42946:SF1">
    <property type="entry name" value="PHOSPHOGLUCOMUTASE (ALPHA-D-GLUCOSE-1,6-BISPHOSPHATE-DEPENDENT)"/>
    <property type="match status" value="1"/>
</dbReference>
<protein>
    <recommendedName>
        <fullName evidence="2 4">Phosphoglucosamine mutase</fullName>
        <ecNumber evidence="2 4">5.4.2.10</ecNumber>
    </recommendedName>
</protein>
<dbReference type="PANTHER" id="PTHR42946">
    <property type="entry name" value="PHOSPHOHEXOSE MUTASE"/>
    <property type="match status" value="1"/>
</dbReference>
<dbReference type="CDD" id="cd05802">
    <property type="entry name" value="GlmM"/>
    <property type="match status" value="1"/>
</dbReference>
<comment type="caution">
    <text evidence="9">The sequence shown here is derived from an EMBL/GenBank/DDBJ whole genome shotgun (WGS) entry which is preliminary data.</text>
</comment>
<evidence type="ECO:0000313" key="10">
    <source>
        <dbReference type="Proteomes" id="UP000812982"/>
    </source>
</evidence>
<gene>
    <name evidence="2" type="primary">glmM</name>
    <name evidence="9" type="ORF">FR943_08050</name>
</gene>
<evidence type="ECO:0000256" key="4">
    <source>
        <dbReference type="RuleBase" id="RU004327"/>
    </source>
</evidence>
<dbReference type="RefSeq" id="WP_217155794.1">
    <property type="nucleotide sequence ID" value="NZ_VOMB01000010.1"/>
</dbReference>
<comment type="function">
    <text evidence="2 4">Catalyzes the conversion of glucosamine-6-phosphate to glucosamine-1-phosphate.</text>
</comment>
<dbReference type="InterPro" id="IPR005846">
    <property type="entry name" value="A-D-PHexomutase_a/b/a-III"/>
</dbReference>
<comment type="catalytic activity">
    <reaction evidence="2 4">
        <text>alpha-D-glucosamine 1-phosphate = D-glucosamine 6-phosphate</text>
        <dbReference type="Rhea" id="RHEA:23424"/>
        <dbReference type="ChEBI" id="CHEBI:58516"/>
        <dbReference type="ChEBI" id="CHEBI:58725"/>
        <dbReference type="EC" id="5.4.2.10"/>
    </reaction>
</comment>
<keyword evidence="1 2" id="KW-0597">Phosphoprotein</keyword>
<feature type="binding site" evidence="2">
    <location>
        <position position="240"/>
    </location>
    <ligand>
        <name>Mg(2+)</name>
        <dbReference type="ChEBI" id="CHEBI:18420"/>
    </ligand>
</feature>
<evidence type="ECO:0000259" key="6">
    <source>
        <dbReference type="Pfam" id="PF02878"/>
    </source>
</evidence>
<dbReference type="InterPro" id="IPR005844">
    <property type="entry name" value="A-D-PHexomutase_a/b/a-I"/>
</dbReference>
<comment type="cofactor">
    <cofactor evidence="2">
        <name>Mg(2+)</name>
        <dbReference type="ChEBI" id="CHEBI:18420"/>
    </cofactor>
    <text evidence="2">Binds 1 Mg(2+) ion per subunit.</text>
</comment>
<dbReference type="PROSITE" id="PS00710">
    <property type="entry name" value="PGM_PMM"/>
    <property type="match status" value="1"/>
</dbReference>
<dbReference type="InterPro" id="IPR016066">
    <property type="entry name" value="A-D-PHexomutase_CS"/>
</dbReference>
<evidence type="ECO:0000256" key="1">
    <source>
        <dbReference type="ARBA" id="ARBA00022553"/>
    </source>
</evidence>
<keyword evidence="10" id="KW-1185">Reference proteome</keyword>
<dbReference type="InterPro" id="IPR006352">
    <property type="entry name" value="GlmM_bact"/>
</dbReference>
<feature type="domain" description="Alpha-D-phosphohexomutase alpha/beta/alpha" evidence="7">
    <location>
        <begin position="158"/>
        <end position="253"/>
    </location>
</feature>
<dbReference type="Pfam" id="PF00408">
    <property type="entry name" value="PGM_PMM_IV"/>
    <property type="match status" value="1"/>
</dbReference>
<dbReference type="EC" id="5.4.2.10" evidence="2 4"/>
<dbReference type="HAMAP" id="MF_01554_B">
    <property type="entry name" value="GlmM_B"/>
    <property type="match status" value="1"/>
</dbReference>
<sequence>MARLFGTDGVRGVANRDLTAELAVALGSAAARRLGNSAGHARRVAVVGRDPRASGEMLEAAVIAGITSEGVDVLRVGVLPTPAVAYLTSAYDADFGVMISASHNPMPDNGIKIFGPGGHKLDDAAEDRIAELVNTGPGPRPTGAGIGRVLDAEDALDRYLRHAGKAMTTRLDGLTVVVDCAHGAASAAAPRAYRAAGANVIAINAEPNGLNINDGCGSTHMEALQAAVVEHKADLGLAHDGDADRCLAVDAAGRVVDGDAIMVVLALAMQDSGELASNTLVATVMSNLGLHLAMRAAGIEVRTTSVGDRYVLEELRAGEFSLGGEQSGHIVLPGFGTTGDGIVTGLRLMSRMAQTGAALAALAEPMRTLPQVLINVAVADKAAVAEAPSVQTAVAAAEAELGDTGRILLRPSGTEQVVRVMVEAADEDTARMLAVRVADSVSGQSA</sequence>
<feature type="binding site" evidence="2">
    <location>
        <position position="242"/>
    </location>
    <ligand>
        <name>Mg(2+)</name>
        <dbReference type="ChEBI" id="CHEBI:18420"/>
    </ligand>
</feature>
<evidence type="ECO:0000259" key="5">
    <source>
        <dbReference type="Pfam" id="PF00408"/>
    </source>
</evidence>
<evidence type="ECO:0000259" key="8">
    <source>
        <dbReference type="Pfam" id="PF02880"/>
    </source>
</evidence>
<comment type="PTM">
    <text evidence="2">Activated by phosphorylation.</text>
</comment>